<dbReference type="Proteomes" id="UP000824469">
    <property type="component" value="Unassembled WGS sequence"/>
</dbReference>
<accession>A0AA38LE69</accession>
<gene>
    <name evidence="1" type="ORF">KI387_020404</name>
</gene>
<comment type="caution">
    <text evidence="1">The sequence shown here is derived from an EMBL/GenBank/DDBJ whole genome shotgun (WGS) entry which is preliminary data.</text>
</comment>
<evidence type="ECO:0000313" key="2">
    <source>
        <dbReference type="Proteomes" id="UP000824469"/>
    </source>
</evidence>
<name>A0AA38LE69_TAXCH</name>
<keyword evidence="2" id="KW-1185">Reference proteome</keyword>
<evidence type="ECO:0000313" key="1">
    <source>
        <dbReference type="EMBL" id="KAH9318635.1"/>
    </source>
</evidence>
<organism evidence="1 2">
    <name type="scientific">Taxus chinensis</name>
    <name type="common">Chinese yew</name>
    <name type="synonym">Taxus wallichiana var. chinensis</name>
    <dbReference type="NCBI Taxonomy" id="29808"/>
    <lineage>
        <taxon>Eukaryota</taxon>
        <taxon>Viridiplantae</taxon>
        <taxon>Streptophyta</taxon>
        <taxon>Embryophyta</taxon>
        <taxon>Tracheophyta</taxon>
        <taxon>Spermatophyta</taxon>
        <taxon>Pinopsida</taxon>
        <taxon>Pinidae</taxon>
        <taxon>Conifers II</taxon>
        <taxon>Cupressales</taxon>
        <taxon>Taxaceae</taxon>
        <taxon>Taxus</taxon>
    </lineage>
</organism>
<proteinExistence type="predicted"/>
<protein>
    <submittedName>
        <fullName evidence="1">Uncharacterized protein</fullName>
    </submittedName>
</protein>
<dbReference type="AlphaFoldDB" id="A0AA38LE69"/>
<dbReference type="EMBL" id="JAHRHJ020000004">
    <property type="protein sequence ID" value="KAH9318635.1"/>
    <property type="molecule type" value="Genomic_DNA"/>
</dbReference>
<feature type="non-terminal residue" evidence="1">
    <location>
        <position position="1"/>
    </location>
</feature>
<feature type="non-terminal residue" evidence="1">
    <location>
        <position position="79"/>
    </location>
</feature>
<sequence length="79" mass="9064">SRSRQRKSVWRWNICKIFLPIRIVPHAQSVGFCHHHVVLLRRGDSPRLPPVSISWPRCSTMATRPGSTQFLPPGDRPVV</sequence>
<reference evidence="1 2" key="1">
    <citation type="journal article" date="2021" name="Nat. Plants">
        <title>The Taxus genome provides insights into paclitaxel biosynthesis.</title>
        <authorList>
            <person name="Xiong X."/>
            <person name="Gou J."/>
            <person name="Liao Q."/>
            <person name="Li Y."/>
            <person name="Zhou Q."/>
            <person name="Bi G."/>
            <person name="Li C."/>
            <person name="Du R."/>
            <person name="Wang X."/>
            <person name="Sun T."/>
            <person name="Guo L."/>
            <person name="Liang H."/>
            <person name="Lu P."/>
            <person name="Wu Y."/>
            <person name="Zhang Z."/>
            <person name="Ro D.K."/>
            <person name="Shang Y."/>
            <person name="Huang S."/>
            <person name="Yan J."/>
        </authorList>
    </citation>
    <scope>NUCLEOTIDE SEQUENCE [LARGE SCALE GENOMIC DNA]</scope>
    <source>
        <strain evidence="1">Ta-2019</strain>
    </source>
</reference>